<dbReference type="SUPFAM" id="SSF53850">
    <property type="entry name" value="Periplasmic binding protein-like II"/>
    <property type="match status" value="1"/>
</dbReference>
<reference evidence="8" key="1">
    <citation type="submission" date="2018-06" db="EMBL/GenBank/DDBJ databases">
        <authorList>
            <person name="Zhirakovskaya E."/>
        </authorList>
    </citation>
    <scope>NUCLEOTIDE SEQUENCE</scope>
</reference>
<feature type="domain" description="Porphobilinogen deaminase C-terminal" evidence="7">
    <location>
        <begin position="235"/>
        <end position="303"/>
    </location>
</feature>
<dbReference type="EMBL" id="UOEO01000001">
    <property type="protein sequence ID" value="VAW13912.1"/>
    <property type="molecule type" value="Genomic_DNA"/>
</dbReference>
<sequence length="317" mass="33948">MPVSAPTPFLTIGTRGSPLALVQANDVRRRLAGLHQVDEKEIAIKIIKTDGDRTQSENLSLRDIGGKGLFSKEIEDQLLAKSIDLAVHSAKDMATTLPNGLIMDVFLVRQDVRDAFISLTATTLGELAKGARVGTSSLRRAAQLRHRRPDLEIVEFRGNVATRLKKLGNGVAEATLLAMAGLNRLGQAQKASSLLDPLEFPPAPAQGAVGLEMRLNDQRTRDLAAPLDDRPTNQAVVGERAMLEKLDGSCRTPIGVFSRFKGDRLLVSAQILSLDGAQCFSAEASGAPKDSTKIGLEVAEKLIALAGEQFLADLKSA</sequence>
<organism evidence="8">
    <name type="scientific">hydrothermal vent metagenome</name>
    <dbReference type="NCBI Taxonomy" id="652676"/>
    <lineage>
        <taxon>unclassified sequences</taxon>
        <taxon>metagenomes</taxon>
        <taxon>ecological metagenomes</taxon>
    </lineage>
</organism>
<dbReference type="Gene3D" id="3.30.160.40">
    <property type="entry name" value="Porphobilinogen deaminase, C-terminal domain"/>
    <property type="match status" value="1"/>
</dbReference>
<evidence type="ECO:0000259" key="6">
    <source>
        <dbReference type="Pfam" id="PF01379"/>
    </source>
</evidence>
<dbReference type="Pfam" id="PF03900">
    <property type="entry name" value="Porphobil_deamC"/>
    <property type="match status" value="1"/>
</dbReference>
<dbReference type="PIRSF" id="PIRSF001438">
    <property type="entry name" value="4pyrrol_synth_OHMeBilane_synth"/>
    <property type="match status" value="1"/>
</dbReference>
<evidence type="ECO:0000256" key="3">
    <source>
        <dbReference type="ARBA" id="ARBA00012655"/>
    </source>
</evidence>
<dbReference type="EC" id="2.5.1.61" evidence="3"/>
<dbReference type="GO" id="GO:0004418">
    <property type="term" value="F:hydroxymethylbilane synthase activity"/>
    <property type="evidence" value="ECO:0007669"/>
    <property type="project" value="UniProtKB-EC"/>
</dbReference>
<dbReference type="SUPFAM" id="SSF54782">
    <property type="entry name" value="Porphobilinogen deaminase (hydroxymethylbilane synthase), C-terminal domain"/>
    <property type="match status" value="1"/>
</dbReference>
<evidence type="ECO:0000256" key="4">
    <source>
        <dbReference type="ARBA" id="ARBA00022679"/>
    </source>
</evidence>
<dbReference type="GO" id="GO:0005737">
    <property type="term" value="C:cytoplasm"/>
    <property type="evidence" value="ECO:0007669"/>
    <property type="project" value="TreeGrafter"/>
</dbReference>
<gene>
    <name evidence="8" type="ORF">MNBD_ALPHA12-1093</name>
</gene>
<keyword evidence="5" id="KW-0627">Porphyrin biosynthesis</keyword>
<evidence type="ECO:0000313" key="8">
    <source>
        <dbReference type="EMBL" id="VAW13912.1"/>
    </source>
</evidence>
<proteinExistence type="inferred from homology"/>
<dbReference type="AlphaFoldDB" id="A0A3B0THG0"/>
<comment type="cofactor">
    <cofactor evidence="1">
        <name>dipyrromethane</name>
        <dbReference type="ChEBI" id="CHEBI:60342"/>
    </cofactor>
</comment>
<dbReference type="InterPro" id="IPR022418">
    <property type="entry name" value="Porphobilinogen_deaminase_C"/>
</dbReference>
<evidence type="ECO:0000256" key="5">
    <source>
        <dbReference type="ARBA" id="ARBA00023244"/>
    </source>
</evidence>
<dbReference type="PANTHER" id="PTHR11557:SF0">
    <property type="entry name" value="PORPHOBILINOGEN DEAMINASE"/>
    <property type="match status" value="1"/>
</dbReference>
<comment type="similarity">
    <text evidence="2">Belongs to the HMBS family.</text>
</comment>
<dbReference type="GO" id="GO:0006783">
    <property type="term" value="P:heme biosynthetic process"/>
    <property type="evidence" value="ECO:0007669"/>
    <property type="project" value="TreeGrafter"/>
</dbReference>
<evidence type="ECO:0000259" key="7">
    <source>
        <dbReference type="Pfam" id="PF03900"/>
    </source>
</evidence>
<dbReference type="InterPro" id="IPR000860">
    <property type="entry name" value="HemC"/>
</dbReference>
<dbReference type="NCBIfam" id="TIGR00212">
    <property type="entry name" value="hemC"/>
    <property type="match status" value="1"/>
</dbReference>
<dbReference type="PRINTS" id="PR00151">
    <property type="entry name" value="PORPHBDMNASE"/>
</dbReference>
<dbReference type="InterPro" id="IPR022417">
    <property type="entry name" value="Porphobilin_deaminase_N"/>
</dbReference>
<evidence type="ECO:0000256" key="2">
    <source>
        <dbReference type="ARBA" id="ARBA00005638"/>
    </source>
</evidence>
<dbReference type="PROSITE" id="PS00533">
    <property type="entry name" value="PORPHOBILINOGEN_DEAM"/>
    <property type="match status" value="1"/>
</dbReference>
<dbReference type="Gene3D" id="3.40.190.10">
    <property type="entry name" value="Periplasmic binding protein-like II"/>
    <property type="match status" value="2"/>
</dbReference>
<dbReference type="FunFam" id="3.40.190.10:FF:000005">
    <property type="entry name" value="Porphobilinogen deaminase"/>
    <property type="match status" value="1"/>
</dbReference>
<dbReference type="HAMAP" id="MF_00260">
    <property type="entry name" value="Porphobil_deam"/>
    <property type="match status" value="1"/>
</dbReference>
<dbReference type="Pfam" id="PF01379">
    <property type="entry name" value="Porphobil_deam"/>
    <property type="match status" value="1"/>
</dbReference>
<name>A0A3B0THG0_9ZZZZ</name>
<evidence type="ECO:0000256" key="1">
    <source>
        <dbReference type="ARBA" id="ARBA00001916"/>
    </source>
</evidence>
<dbReference type="PANTHER" id="PTHR11557">
    <property type="entry name" value="PORPHOBILINOGEN DEAMINASE"/>
    <property type="match status" value="1"/>
</dbReference>
<keyword evidence="4 8" id="KW-0808">Transferase</keyword>
<feature type="domain" description="Porphobilinogen deaminase N-terminal" evidence="6">
    <location>
        <begin position="10"/>
        <end position="221"/>
    </location>
</feature>
<protein>
    <recommendedName>
        <fullName evidence="3">hydroxymethylbilane synthase</fullName>
        <ecNumber evidence="3">2.5.1.61</ecNumber>
    </recommendedName>
</protein>
<dbReference type="InterPro" id="IPR022419">
    <property type="entry name" value="Porphobilin_deaminase_cofac_BS"/>
</dbReference>
<dbReference type="InterPro" id="IPR036803">
    <property type="entry name" value="Porphobilinogen_deaminase_C_sf"/>
</dbReference>
<accession>A0A3B0THG0</accession>